<evidence type="ECO:0000256" key="10">
    <source>
        <dbReference type="ARBA" id="ARBA00022737"/>
    </source>
</evidence>
<dbReference type="InterPro" id="IPR054476">
    <property type="entry name" value="Ltn1_N"/>
</dbReference>
<keyword evidence="12 16" id="KW-0833">Ubl conjugation pathway</keyword>
<evidence type="ECO:0000256" key="6">
    <source>
        <dbReference type="ARBA" id="ARBA00017157"/>
    </source>
</evidence>
<dbReference type="GO" id="GO:0061630">
    <property type="term" value="F:ubiquitin protein ligase activity"/>
    <property type="evidence" value="ECO:0007669"/>
    <property type="project" value="UniProtKB-UniRule"/>
</dbReference>
<keyword evidence="8 16" id="KW-0808">Transferase</keyword>
<dbReference type="InterPro" id="IPR039795">
    <property type="entry name" value="LTN1/Rkr1"/>
</dbReference>
<dbReference type="Pfam" id="PF13639">
    <property type="entry name" value="zf-RING_2"/>
    <property type="match status" value="1"/>
</dbReference>
<dbReference type="InterPro" id="IPR011989">
    <property type="entry name" value="ARM-like"/>
</dbReference>
<evidence type="ECO:0000256" key="3">
    <source>
        <dbReference type="ARBA" id="ARBA00004906"/>
    </source>
</evidence>
<evidence type="ECO:0000256" key="7">
    <source>
        <dbReference type="ARBA" id="ARBA00022490"/>
    </source>
</evidence>
<dbReference type="GO" id="GO:0043023">
    <property type="term" value="F:ribosomal large subunit binding"/>
    <property type="evidence" value="ECO:0007669"/>
    <property type="project" value="TreeGrafter"/>
</dbReference>
<keyword evidence="7" id="KW-0963">Cytoplasm</keyword>
<evidence type="ECO:0000256" key="15">
    <source>
        <dbReference type="PROSITE-ProRule" id="PRU00175"/>
    </source>
</evidence>
<dbReference type="Proteomes" id="UP000315783">
    <property type="component" value="Unassembled WGS sequence"/>
</dbReference>
<protein>
    <recommendedName>
        <fullName evidence="6 16">E3 ubiquitin-protein ligase listerin</fullName>
        <ecNumber evidence="5 16">2.3.2.27</ecNumber>
    </recommendedName>
    <alternativeName>
        <fullName evidence="16">RING-type E3 ubiquitin transferase listerin</fullName>
    </alternativeName>
</protein>
<dbReference type="EC" id="2.3.2.27" evidence="5 16"/>
<feature type="domain" description="RING-type" evidence="17">
    <location>
        <begin position="1640"/>
        <end position="1686"/>
    </location>
</feature>
<dbReference type="InterPro" id="IPR016024">
    <property type="entry name" value="ARM-type_fold"/>
</dbReference>
<dbReference type="GO" id="GO:1990116">
    <property type="term" value="P:ribosome-associated ubiquitin-dependent protein catabolic process"/>
    <property type="evidence" value="ECO:0007669"/>
    <property type="project" value="UniProtKB-UniRule"/>
</dbReference>
<evidence type="ECO:0000259" key="17">
    <source>
        <dbReference type="PROSITE" id="PS50089"/>
    </source>
</evidence>
<evidence type="ECO:0000313" key="18">
    <source>
        <dbReference type="EMBL" id="TQV92698.1"/>
    </source>
</evidence>
<evidence type="ECO:0000256" key="1">
    <source>
        <dbReference type="ARBA" id="ARBA00000900"/>
    </source>
</evidence>
<dbReference type="Pfam" id="PF22999">
    <property type="entry name" value="LTN1_E3_ligase_6th"/>
    <property type="match status" value="1"/>
</dbReference>
<evidence type="ECO:0000256" key="9">
    <source>
        <dbReference type="ARBA" id="ARBA00022723"/>
    </source>
</evidence>
<dbReference type="OrthoDB" id="6108at2759"/>
<dbReference type="InterPro" id="IPR054477">
    <property type="entry name" value="LTN1_E3_ligase_6th"/>
</dbReference>
<dbReference type="SMART" id="SM01197">
    <property type="entry name" value="FANCL_C"/>
    <property type="match status" value="1"/>
</dbReference>
<dbReference type="EMBL" id="SPUK01000014">
    <property type="protein sequence ID" value="TQV92698.1"/>
    <property type="molecule type" value="Genomic_DNA"/>
</dbReference>
<reference evidence="18 19" key="1">
    <citation type="journal article" date="2019" name="Appl. Microbiol. Biotechnol.">
        <title>Genome sequence of Isaria javanica and comparative genome analysis insights into family S53 peptidase evolution in fungal entomopathogens.</title>
        <authorList>
            <person name="Lin R."/>
            <person name="Zhang X."/>
            <person name="Xin B."/>
            <person name="Zou M."/>
            <person name="Gao Y."/>
            <person name="Qin F."/>
            <person name="Hu Q."/>
            <person name="Xie B."/>
            <person name="Cheng X."/>
        </authorList>
    </citation>
    <scope>NUCLEOTIDE SEQUENCE [LARGE SCALE GENOMIC DNA]</scope>
    <source>
        <strain evidence="18 19">IJ1G</strain>
    </source>
</reference>
<dbReference type="InterPro" id="IPR054478">
    <property type="entry name" value="LTN1_UBC"/>
</dbReference>
<dbReference type="InterPro" id="IPR001841">
    <property type="entry name" value="Znf_RING"/>
</dbReference>
<evidence type="ECO:0000313" key="19">
    <source>
        <dbReference type="Proteomes" id="UP000315783"/>
    </source>
</evidence>
<dbReference type="GO" id="GO:0072344">
    <property type="term" value="P:rescue of stalled ribosome"/>
    <property type="evidence" value="ECO:0007669"/>
    <property type="project" value="UniProtKB-UniRule"/>
</dbReference>
<proteinExistence type="inferred from homology"/>
<evidence type="ECO:0000256" key="11">
    <source>
        <dbReference type="ARBA" id="ARBA00022771"/>
    </source>
</evidence>
<comment type="catalytic activity">
    <reaction evidence="1 16">
        <text>S-ubiquitinyl-[E2 ubiquitin-conjugating enzyme]-L-cysteine + [acceptor protein]-L-lysine = [E2 ubiquitin-conjugating enzyme]-L-cysteine + N(6)-ubiquitinyl-[acceptor protein]-L-lysine.</text>
        <dbReference type="EC" id="2.3.2.27"/>
    </reaction>
</comment>
<name>A0A545UTA9_9HYPO</name>
<evidence type="ECO:0000256" key="2">
    <source>
        <dbReference type="ARBA" id="ARBA00004514"/>
    </source>
</evidence>
<keyword evidence="10" id="KW-0677">Repeat</keyword>
<dbReference type="GO" id="GO:1990112">
    <property type="term" value="C:RQC complex"/>
    <property type="evidence" value="ECO:0007669"/>
    <property type="project" value="UniProtKB-UniRule"/>
</dbReference>
<evidence type="ECO:0000256" key="14">
    <source>
        <dbReference type="ARBA" id="ARBA00055150"/>
    </source>
</evidence>
<dbReference type="UniPathway" id="UPA00143"/>
<accession>A0A545UTA9</accession>
<keyword evidence="13 16" id="KW-0862">Zinc</keyword>
<dbReference type="Gene3D" id="3.30.40.10">
    <property type="entry name" value="Zinc/RING finger domain, C3HC4 (zinc finger)"/>
    <property type="match status" value="1"/>
</dbReference>
<dbReference type="InterPro" id="IPR057030">
    <property type="entry name" value="TPR_Rkr-1"/>
</dbReference>
<dbReference type="InterPro" id="IPR013083">
    <property type="entry name" value="Znf_RING/FYVE/PHD"/>
</dbReference>
<comment type="similarity">
    <text evidence="4 16">Belongs to the LTN1 family.</text>
</comment>
<comment type="subunit">
    <text evidence="16">Component of the ribosome quality control complex (RQC).</text>
</comment>
<comment type="pathway">
    <text evidence="3 16">Protein modification; protein ubiquitination.</text>
</comment>
<dbReference type="FunFam" id="3.30.40.10:FF:000038">
    <property type="entry name" value="E3 ubiquitin-protein ligase listerin"/>
    <property type="match status" value="1"/>
</dbReference>
<evidence type="ECO:0000256" key="5">
    <source>
        <dbReference type="ARBA" id="ARBA00012483"/>
    </source>
</evidence>
<dbReference type="Gene3D" id="1.25.10.10">
    <property type="entry name" value="Leucine-rich Repeat Variant"/>
    <property type="match status" value="1"/>
</dbReference>
<dbReference type="PANTHER" id="PTHR12389">
    <property type="entry name" value="ZINC FINGER PROTEIN 294"/>
    <property type="match status" value="1"/>
</dbReference>
<dbReference type="PANTHER" id="PTHR12389:SF0">
    <property type="entry name" value="E3 UBIQUITIN-PROTEIN LIGASE LISTERIN"/>
    <property type="match status" value="1"/>
</dbReference>
<comment type="function">
    <text evidence="14">E3 ubiquitin-protein ligase component of the ribosome quality control complex (RQC), a ribosome-associated complex that mediates ubiquitination and extraction of incompletely synthesized nascent chains for proteasomal degradation. Mediates ubiquitination of proteins derived from mRNAs lacking stop codons (non-stop proteins) and other translation arrest products induced by poly-lysine sequences and tandem rare codons. Ubiquitination leads to CDC48 recruitment for extraction and degradation of the incomplete translation product. May indirectly play a role in chromatin function and transcription.</text>
</comment>
<organism evidence="18 19">
    <name type="scientific">Cordyceps javanica</name>
    <dbReference type="NCBI Taxonomy" id="43265"/>
    <lineage>
        <taxon>Eukaryota</taxon>
        <taxon>Fungi</taxon>
        <taxon>Dikarya</taxon>
        <taxon>Ascomycota</taxon>
        <taxon>Pezizomycotina</taxon>
        <taxon>Sordariomycetes</taxon>
        <taxon>Hypocreomycetidae</taxon>
        <taxon>Hypocreales</taxon>
        <taxon>Cordycipitaceae</taxon>
        <taxon>Cordyceps</taxon>
    </lineage>
</organism>
<keyword evidence="9 16" id="KW-0479">Metal-binding</keyword>
<evidence type="ECO:0000256" key="4">
    <source>
        <dbReference type="ARBA" id="ARBA00007997"/>
    </source>
</evidence>
<dbReference type="SUPFAM" id="SSF48371">
    <property type="entry name" value="ARM repeat"/>
    <property type="match status" value="1"/>
</dbReference>
<dbReference type="CDD" id="cd16491">
    <property type="entry name" value="RING-CH-C4HC3_LTN1"/>
    <property type="match status" value="1"/>
</dbReference>
<dbReference type="Pfam" id="PF23009">
    <property type="entry name" value="UBC_like"/>
    <property type="match status" value="1"/>
</dbReference>
<dbReference type="PROSITE" id="PS50089">
    <property type="entry name" value="ZF_RING_2"/>
    <property type="match status" value="1"/>
</dbReference>
<evidence type="ECO:0000256" key="12">
    <source>
        <dbReference type="ARBA" id="ARBA00022786"/>
    </source>
</evidence>
<evidence type="ECO:0000256" key="13">
    <source>
        <dbReference type="ARBA" id="ARBA00022833"/>
    </source>
</evidence>
<dbReference type="Pfam" id="PF23280">
    <property type="entry name" value="TPR_26"/>
    <property type="match status" value="1"/>
</dbReference>
<dbReference type="Pfam" id="PF22958">
    <property type="entry name" value="Ltn1_1st"/>
    <property type="match status" value="1"/>
</dbReference>
<dbReference type="SUPFAM" id="SSF57850">
    <property type="entry name" value="RING/U-box"/>
    <property type="match status" value="1"/>
</dbReference>
<dbReference type="InterPro" id="IPR039804">
    <property type="entry name" value="RING-CH-C4HC3_LTN1"/>
</dbReference>
<keyword evidence="11 15" id="KW-0863">Zinc-finger</keyword>
<comment type="caution">
    <text evidence="18">The sequence shown here is derived from an EMBL/GenBank/DDBJ whole genome shotgun (WGS) entry which is preliminary data.</text>
</comment>
<evidence type="ECO:0000256" key="8">
    <source>
        <dbReference type="ARBA" id="ARBA00022679"/>
    </source>
</evidence>
<dbReference type="GO" id="GO:0016567">
    <property type="term" value="P:protein ubiquitination"/>
    <property type="evidence" value="ECO:0007669"/>
    <property type="project" value="UniProtKB-UniPathway"/>
</dbReference>
<gene>
    <name evidence="18" type="ORF">IF1G_08622</name>
</gene>
<evidence type="ECO:0000256" key="16">
    <source>
        <dbReference type="RuleBase" id="RU367090"/>
    </source>
</evidence>
<keyword evidence="19" id="KW-1185">Reference proteome</keyword>
<comment type="function">
    <text evidence="16">E3 ubiquitin-protein ligase. Component of the ribosome quality control complex (RQC), a ribosome-associated complex that mediates ubiquitination and extraction of incompletely synthesized nascent chains for proteasomal degradation.</text>
</comment>
<dbReference type="GO" id="GO:0005829">
    <property type="term" value="C:cytosol"/>
    <property type="evidence" value="ECO:0007669"/>
    <property type="project" value="UniProtKB-SubCell"/>
</dbReference>
<dbReference type="STRING" id="43265.A0A545UTA9"/>
<comment type="subcellular location">
    <subcellularLocation>
        <location evidence="2">Cytoplasm</location>
        <location evidence="2">Cytosol</location>
    </subcellularLocation>
</comment>
<dbReference type="GO" id="GO:0008270">
    <property type="term" value="F:zinc ion binding"/>
    <property type="evidence" value="ECO:0007669"/>
    <property type="project" value="UniProtKB-KW"/>
</dbReference>
<sequence length="1701" mass="187392">MARKISANSSPHLSTPHELILQVVHLDKQLDQLQSARPPLAVLATPTSLSRISKSFKDSPASTAARIDRAALPLATHHQTPRVRLAPTMKRGQGRSAGGTRPAFGTGFAGFGGQGSDSSLSYLAEPPSFAAVTDPNIVVSLKNVLKKDSTTKTKALDELLAHVQANPHDKDGGVEDALLDIWTQLYPRASIDNARRVREQSHHLQLELMKSARKRMERHIPKIVGAWLAGLYDRDRAVARAASDGLGSFLTSPEKADAFWKKCQPQILAFALEAIQETQDSLSDERSTTKEDAEAKYFRVINASLSLILRLLQRMDDSDMARCRDSYDEYFASDSVWKSITVADPSVRRSTCQLLVMCLDRKLPYADSVECRQAMVTGGLKTSQAGSANEYILALNRLTTEHPDIWEAPAKSKKSPTIRLYAFIAKGSQGSRATFWEFLDTLLSLLPRSATTLESESELLNSLRLGIENREEPRANAQLGWKCYSNAAQRALKSLDENDARELAKTHAFPLFENYFFPPTGRSSSVDLATLGIIYGAVASSSHAVASVLEEELSRLSATFCNHLSNSLPGVSKEYQNSQEKVGEEGRRWFQLVKELHKQSKTNSLPELADQSSLAIISQCISLLESRNMKPFGAARTLEQALRSMPHLFAGDAGVRVSNFLLDAAEEYLDKLVESSSVSILLTCLDLSSSIEKLSTQYKSTWGAWVKETLALPPSEKRNEILGSLISQKAASEFARSNQAVQSQILEQSMAAADGTGAGKSLLMAAVNSGTFSHDHLLTLSRHAVDVLQQNPTEESLDTLAIVASGNPKLLSEDEAMHTSLVAVLLSLSEIDRNAPIAGKAAKVRALMDQHTDGKLPTVGIILSNLERATPQSLDIETLVKQAKEASASVPLEDLLPSTNVWMEQLKPFFEAYIEPILTISSPIGGATVLSNSSSIQSKENLRVPRDRRGRSIPARMAIYLSLLTDEGIELSKLPSQFSVELLYLQCITVQLVSDQITLRGTNGLFLTLASEEGMREADTVITSLRSFINKYTAEKEWWVAGNGSSQTAMIRELASLLVQQSKSLSSSAAYSARALSELLQATVDAQGLSSSLEEHFVKAEYLKSTPDTALVSAAIVAGLGEPLQASRQISNFCNRLVSDVAGASVQGERTRSILSLLTLCSQLYDVGGLPVANNRIVFAVRQITSWLEEPELMDADTCTEICRALAGLLPCMKDVYGSYWEKTVTLCLDAWRNEFGYGIVHILPLVHASLKLGRVLETISEPNDDLEDALKEFASDKPSALVELLKFLRDVDGPAAQIVTAVLSREVEKISVRQTPALDDIYPLVASESRDIQTAAFGLLHRAIPVQQEQASVDILLDKTDARLPDELLSLLLDAPTLESYSDESLAQFPLAIRCYLLSWKLVFDAFSGASFKVRNDFTENLKTDNYVGPLLDFAFDVLGHSAAHALNLDKEGFSSEHIYNYDVKLADTDTEEKSLQWLLVHLYYLVLKYTPGLFRTWYIDCRSKQTRIAVEAWTTKYYSPLIIGDNLDDVQKWADTQEAPAMDEQELQVRVSKAAREVTAGYEVDEAQASIVIKVPASYPIEGVTVASLNRVAVTDRKWQSWIMTTQGVITFSNGNIIDGLQVFKRNIIGALKGQSECAICYSIISTDKRMPDKRCTTCKNLFHRTCLYKWFQSSNQNTCPLCRNPIDYLGADTQKRRQ</sequence>
<dbReference type="SMART" id="SM00184">
    <property type="entry name" value="RING"/>
    <property type="match status" value="1"/>
</dbReference>